<evidence type="ECO:0000313" key="3">
    <source>
        <dbReference type="Proteomes" id="UP001174936"/>
    </source>
</evidence>
<feature type="compositionally biased region" description="Basic and acidic residues" evidence="1">
    <location>
        <begin position="47"/>
        <end position="57"/>
    </location>
</feature>
<accession>A0AA40D1I1</accession>
<evidence type="ECO:0000256" key="1">
    <source>
        <dbReference type="SAM" id="MobiDB-lite"/>
    </source>
</evidence>
<protein>
    <submittedName>
        <fullName evidence="2">Uncharacterized protein</fullName>
    </submittedName>
</protein>
<gene>
    <name evidence="2" type="ORF">B0T16DRAFT_46030</name>
</gene>
<feature type="region of interest" description="Disordered" evidence="1">
    <location>
        <begin position="24"/>
        <end position="75"/>
    </location>
</feature>
<comment type="caution">
    <text evidence="2">The sequence shown here is derived from an EMBL/GenBank/DDBJ whole genome shotgun (WGS) entry which is preliminary data.</text>
</comment>
<feature type="region of interest" description="Disordered" evidence="1">
    <location>
        <begin position="206"/>
        <end position="228"/>
    </location>
</feature>
<keyword evidence="3" id="KW-1185">Reference proteome</keyword>
<dbReference type="EMBL" id="JAULSV010000001">
    <property type="protein sequence ID" value="KAK0656794.1"/>
    <property type="molecule type" value="Genomic_DNA"/>
</dbReference>
<dbReference type="AlphaFoldDB" id="A0AA40D1I1"/>
<dbReference type="Proteomes" id="UP001174936">
    <property type="component" value="Unassembled WGS sequence"/>
</dbReference>
<proteinExistence type="predicted"/>
<organism evidence="2 3">
    <name type="scientific">Cercophora newfieldiana</name>
    <dbReference type="NCBI Taxonomy" id="92897"/>
    <lineage>
        <taxon>Eukaryota</taxon>
        <taxon>Fungi</taxon>
        <taxon>Dikarya</taxon>
        <taxon>Ascomycota</taxon>
        <taxon>Pezizomycotina</taxon>
        <taxon>Sordariomycetes</taxon>
        <taxon>Sordariomycetidae</taxon>
        <taxon>Sordariales</taxon>
        <taxon>Lasiosphaeriaceae</taxon>
        <taxon>Cercophora</taxon>
    </lineage>
</organism>
<sequence>MPKNVITSTLPRCAMRCHTWARPATTARAEQSRSKSRPHAAASFKASRPDEKADENHIQCNRPSSKTHPRKPETPTPMQCTYTCFLLMVFPPAVARAFQLPLPSTQLQPFSPTWADLTPSLPSYISIIQNIPKTTDTSNTSISPRRRSTASPPYFRFCPSSPTPTTIATSCLSVSLDKPDLLPSMHYLALHCVALKALGTPMPSSQLPPIRMPTLQHLPSPVLSRPKR</sequence>
<reference evidence="2" key="1">
    <citation type="submission" date="2023-06" db="EMBL/GenBank/DDBJ databases">
        <title>Genome-scale phylogeny and comparative genomics of the fungal order Sordariales.</title>
        <authorList>
            <consortium name="Lawrence Berkeley National Laboratory"/>
            <person name="Hensen N."/>
            <person name="Bonometti L."/>
            <person name="Westerberg I."/>
            <person name="Brannstrom I.O."/>
            <person name="Guillou S."/>
            <person name="Cros-Aarteil S."/>
            <person name="Calhoun S."/>
            <person name="Haridas S."/>
            <person name="Kuo A."/>
            <person name="Mondo S."/>
            <person name="Pangilinan J."/>
            <person name="Riley R."/>
            <person name="Labutti K."/>
            <person name="Andreopoulos B."/>
            <person name="Lipzen A."/>
            <person name="Chen C."/>
            <person name="Yanf M."/>
            <person name="Daum C."/>
            <person name="Ng V."/>
            <person name="Clum A."/>
            <person name="Steindorff A."/>
            <person name="Ohm R."/>
            <person name="Martin F."/>
            <person name="Silar P."/>
            <person name="Natvig D."/>
            <person name="Lalanne C."/>
            <person name="Gautier V."/>
            <person name="Ament-Velasquez S.L."/>
            <person name="Kruys A."/>
            <person name="Hutchinson M.I."/>
            <person name="Powell A.J."/>
            <person name="Barry K."/>
            <person name="Miller A.N."/>
            <person name="Grigoriev I.V."/>
            <person name="Debuchy R."/>
            <person name="Gladieux P."/>
            <person name="Thoren M.H."/>
            <person name="Johannesson H."/>
        </authorList>
    </citation>
    <scope>NUCLEOTIDE SEQUENCE</scope>
    <source>
        <strain evidence="2">SMH2532-1</strain>
    </source>
</reference>
<name>A0AA40D1I1_9PEZI</name>
<evidence type="ECO:0000313" key="2">
    <source>
        <dbReference type="EMBL" id="KAK0656794.1"/>
    </source>
</evidence>